<proteinExistence type="inferred from homology"/>
<sequence length="152" mass="17100">MAFSYESGRSSQKVMDMTSHSGSGGGIMDKPVMVMVICWLLGNGCLLAWNSMLTMQDYYEYLFLVNSKKGKPLKGSCAAPANGGPLEVKHKKTKLTNPNPFRLSTDMNQVQSELRLARNLIAEKDLEVQRIYTTNSQYIKENERLRAIMGVW</sequence>
<comment type="similarity">
    <text evidence="2">Belongs to the TMEM192 family.</text>
</comment>
<feature type="region of interest" description="Disordered" evidence="6">
    <location>
        <begin position="1"/>
        <end position="20"/>
    </location>
</feature>
<evidence type="ECO:0000256" key="4">
    <source>
        <dbReference type="ARBA" id="ARBA00022989"/>
    </source>
</evidence>
<evidence type="ECO:0000256" key="5">
    <source>
        <dbReference type="ARBA" id="ARBA00023136"/>
    </source>
</evidence>
<dbReference type="EMBL" id="CM010716">
    <property type="protein sequence ID" value="RZC49112.1"/>
    <property type="molecule type" value="Genomic_DNA"/>
</dbReference>
<dbReference type="PANTHER" id="PTHR31592:SF1">
    <property type="entry name" value="TRANSMEMBRANE PROTEIN 192"/>
    <property type="match status" value="1"/>
</dbReference>
<evidence type="ECO:0000256" key="7">
    <source>
        <dbReference type="SAM" id="Phobius"/>
    </source>
</evidence>
<evidence type="ECO:0000256" key="2">
    <source>
        <dbReference type="ARBA" id="ARBA00006314"/>
    </source>
</evidence>
<keyword evidence="4 7" id="KW-1133">Transmembrane helix</keyword>
<name>A0A4Y7IN33_PAPSO</name>
<evidence type="ECO:0000313" key="9">
    <source>
        <dbReference type="Proteomes" id="UP000316621"/>
    </source>
</evidence>
<comment type="subcellular location">
    <subcellularLocation>
        <location evidence="1">Membrane</location>
        <topology evidence="1">Multi-pass membrane protein</topology>
    </subcellularLocation>
</comment>
<feature type="transmembrane region" description="Helical" evidence="7">
    <location>
        <begin position="32"/>
        <end position="49"/>
    </location>
</feature>
<dbReference type="Proteomes" id="UP000316621">
    <property type="component" value="Chromosome 2"/>
</dbReference>
<dbReference type="Gramene" id="RZC49112">
    <property type="protein sequence ID" value="RZC49112"/>
    <property type="gene ID" value="C5167_017550"/>
</dbReference>
<evidence type="ECO:0000256" key="6">
    <source>
        <dbReference type="SAM" id="MobiDB-lite"/>
    </source>
</evidence>
<feature type="compositionally biased region" description="Polar residues" evidence="6">
    <location>
        <begin position="7"/>
        <end position="20"/>
    </location>
</feature>
<dbReference type="InterPro" id="IPR029399">
    <property type="entry name" value="TMEM192"/>
</dbReference>
<protein>
    <submittedName>
        <fullName evidence="8">Uncharacterized protein</fullName>
    </submittedName>
</protein>
<dbReference type="AlphaFoldDB" id="A0A4Y7IN33"/>
<gene>
    <name evidence="8" type="ORF">C5167_017550</name>
</gene>
<evidence type="ECO:0000256" key="1">
    <source>
        <dbReference type="ARBA" id="ARBA00004141"/>
    </source>
</evidence>
<reference evidence="8 9" key="1">
    <citation type="journal article" date="2018" name="Science">
        <title>The opium poppy genome and morphinan production.</title>
        <authorList>
            <person name="Guo L."/>
            <person name="Winzer T."/>
            <person name="Yang X."/>
            <person name="Li Y."/>
            <person name="Ning Z."/>
            <person name="He Z."/>
            <person name="Teodor R."/>
            <person name="Lu Y."/>
            <person name="Bowser T.A."/>
            <person name="Graham I.A."/>
            <person name="Ye K."/>
        </authorList>
    </citation>
    <scope>NUCLEOTIDE SEQUENCE [LARGE SCALE GENOMIC DNA]</scope>
    <source>
        <strain evidence="9">cv. HN1</strain>
        <tissue evidence="8">Leaves</tissue>
    </source>
</reference>
<dbReference type="PANTHER" id="PTHR31592">
    <property type="entry name" value="TRANSMEMBRANE PROTEIN 192"/>
    <property type="match status" value="1"/>
</dbReference>
<keyword evidence="5 7" id="KW-0472">Membrane</keyword>
<dbReference type="GO" id="GO:0005770">
    <property type="term" value="C:late endosome"/>
    <property type="evidence" value="ECO:0007669"/>
    <property type="project" value="TreeGrafter"/>
</dbReference>
<dbReference type="STRING" id="3469.A0A4Y7IN33"/>
<keyword evidence="9" id="KW-1185">Reference proteome</keyword>
<dbReference type="GO" id="GO:0005765">
    <property type="term" value="C:lysosomal membrane"/>
    <property type="evidence" value="ECO:0007669"/>
    <property type="project" value="TreeGrafter"/>
</dbReference>
<evidence type="ECO:0000256" key="3">
    <source>
        <dbReference type="ARBA" id="ARBA00022692"/>
    </source>
</evidence>
<feature type="non-terminal residue" evidence="8">
    <location>
        <position position="152"/>
    </location>
</feature>
<organism evidence="8 9">
    <name type="scientific">Papaver somniferum</name>
    <name type="common">Opium poppy</name>
    <dbReference type="NCBI Taxonomy" id="3469"/>
    <lineage>
        <taxon>Eukaryota</taxon>
        <taxon>Viridiplantae</taxon>
        <taxon>Streptophyta</taxon>
        <taxon>Embryophyta</taxon>
        <taxon>Tracheophyta</taxon>
        <taxon>Spermatophyta</taxon>
        <taxon>Magnoliopsida</taxon>
        <taxon>Ranunculales</taxon>
        <taxon>Papaveraceae</taxon>
        <taxon>Papaveroideae</taxon>
        <taxon>Papaver</taxon>
    </lineage>
</organism>
<evidence type="ECO:0000313" key="8">
    <source>
        <dbReference type="EMBL" id="RZC49112.1"/>
    </source>
</evidence>
<accession>A0A4Y7IN33</accession>
<keyword evidence="3 7" id="KW-0812">Transmembrane</keyword>